<evidence type="ECO:0008006" key="4">
    <source>
        <dbReference type="Google" id="ProtNLM"/>
    </source>
</evidence>
<accession>A0A7Y6UQ31</accession>
<proteinExistence type="predicted"/>
<name>A0A7Y6UQ31_9HYPH</name>
<reference evidence="2 3" key="1">
    <citation type="submission" date="2020-06" db="EMBL/GenBank/DDBJ databases">
        <authorList>
            <person name="Grouzdev D.S."/>
        </authorList>
    </citation>
    <scope>NUCLEOTIDE SEQUENCE [LARGE SCALE GENOMIC DNA]</scope>
    <source>
        <strain evidence="2 3">HO-A22</strain>
    </source>
</reference>
<evidence type="ECO:0000256" key="1">
    <source>
        <dbReference type="SAM" id="MobiDB-lite"/>
    </source>
</evidence>
<feature type="compositionally biased region" description="Basic and acidic residues" evidence="1">
    <location>
        <begin position="15"/>
        <end position="32"/>
    </location>
</feature>
<dbReference type="Proteomes" id="UP000520198">
    <property type="component" value="Unassembled WGS sequence"/>
</dbReference>
<sequence>MARPRKPTAALELKGAYKKDPQRKAERKDEPKPSGAVGLAPDFFDADERLIWDDLAGFGFWLTDADRLMLEIAVKLMSMFRKGTLDGGGISKLITALSKLGFSPTDRSKVQAPGAKEPEADPFADFK</sequence>
<feature type="compositionally biased region" description="Basic and acidic residues" evidence="1">
    <location>
        <begin position="116"/>
        <end position="127"/>
    </location>
</feature>
<feature type="region of interest" description="Disordered" evidence="1">
    <location>
        <begin position="1"/>
        <end position="40"/>
    </location>
</feature>
<dbReference type="RefSeq" id="WP_113568733.1">
    <property type="nucleotide sequence ID" value="NZ_JABWDU010000005.1"/>
</dbReference>
<feature type="region of interest" description="Disordered" evidence="1">
    <location>
        <begin position="104"/>
        <end position="127"/>
    </location>
</feature>
<dbReference type="EMBL" id="JABWDU010000005">
    <property type="protein sequence ID" value="NVD41283.1"/>
    <property type="molecule type" value="Genomic_DNA"/>
</dbReference>
<evidence type="ECO:0000313" key="2">
    <source>
        <dbReference type="EMBL" id="NVD41283.1"/>
    </source>
</evidence>
<protein>
    <recommendedName>
        <fullName evidence="4">Terminase</fullName>
    </recommendedName>
</protein>
<dbReference type="AlphaFoldDB" id="A0A7Y6UQ31"/>
<gene>
    <name evidence="2" type="ORF">HT585_20620</name>
</gene>
<evidence type="ECO:0000313" key="3">
    <source>
        <dbReference type="Proteomes" id="UP000520198"/>
    </source>
</evidence>
<keyword evidence="3" id="KW-1185">Reference proteome</keyword>
<comment type="caution">
    <text evidence="2">The sequence shown here is derived from an EMBL/GenBank/DDBJ whole genome shotgun (WGS) entry which is preliminary data.</text>
</comment>
<organism evidence="2 3">
    <name type="scientific">Ensifer oleiphilus</name>
    <dbReference type="NCBI Taxonomy" id="2742698"/>
    <lineage>
        <taxon>Bacteria</taxon>
        <taxon>Pseudomonadati</taxon>
        <taxon>Pseudomonadota</taxon>
        <taxon>Alphaproteobacteria</taxon>
        <taxon>Hyphomicrobiales</taxon>
        <taxon>Rhizobiaceae</taxon>
        <taxon>Sinorhizobium/Ensifer group</taxon>
        <taxon>Ensifer</taxon>
    </lineage>
</organism>